<evidence type="ECO:0000256" key="1">
    <source>
        <dbReference type="ARBA" id="ARBA00006484"/>
    </source>
</evidence>
<evidence type="ECO:0000313" key="4">
    <source>
        <dbReference type="Proteomes" id="UP000694660"/>
    </source>
</evidence>
<keyword evidence="4" id="KW-1185">Reference proteome</keyword>
<organism evidence="3 4">
    <name type="scientific">Denitromonas iodatirespirans</name>
    <dbReference type="NCBI Taxonomy" id="2795389"/>
    <lineage>
        <taxon>Bacteria</taxon>
        <taxon>Pseudomonadati</taxon>
        <taxon>Pseudomonadota</taxon>
        <taxon>Betaproteobacteria</taxon>
        <taxon>Rhodocyclales</taxon>
        <taxon>Zoogloeaceae</taxon>
        <taxon>Denitromonas</taxon>
    </lineage>
</organism>
<sequence>MDDDGARALNGLAFIVTGSTAGIGLATVDRLLAQGACVLGVDNCALPGADMLADAEKQFHFLLADVTDAEAPDAIVGLTMARFGRLDGLANNAGAYPRGGVTDTSPELYDKVMQLNLRAPFFLAQAVIGRALKNGKPCSLVNIGSINAYCGLPELSAYAMAKGGLMTMTRNLANSLAGTGIRINQLNVGWTDTEGEDALQRSTGGGADWREHISPRDAPRGTILQPSEVAEHVCFWLSPRSAPVSGSVCEVEQFPVIGRP</sequence>
<dbReference type="PANTHER" id="PTHR43975:SF2">
    <property type="entry name" value="EG:BACR7A4.14 PROTEIN-RELATED"/>
    <property type="match status" value="1"/>
</dbReference>
<evidence type="ECO:0000313" key="3">
    <source>
        <dbReference type="EMBL" id="MBT0959541.1"/>
    </source>
</evidence>
<dbReference type="Proteomes" id="UP000694660">
    <property type="component" value="Unassembled WGS sequence"/>
</dbReference>
<dbReference type="InterPro" id="IPR057326">
    <property type="entry name" value="KR_dom"/>
</dbReference>
<proteinExistence type="inferred from homology"/>
<dbReference type="Gene3D" id="3.40.50.720">
    <property type="entry name" value="NAD(P)-binding Rossmann-like Domain"/>
    <property type="match status" value="1"/>
</dbReference>
<gene>
    <name evidence="3" type="ORF">I8J34_00030</name>
</gene>
<dbReference type="CDD" id="cd05233">
    <property type="entry name" value="SDR_c"/>
    <property type="match status" value="1"/>
</dbReference>
<dbReference type="PRINTS" id="PR00081">
    <property type="entry name" value="GDHRDH"/>
</dbReference>
<dbReference type="PANTHER" id="PTHR43975">
    <property type="entry name" value="ZGC:101858"/>
    <property type="match status" value="1"/>
</dbReference>
<dbReference type="SMART" id="SM00822">
    <property type="entry name" value="PKS_KR"/>
    <property type="match status" value="1"/>
</dbReference>
<feature type="domain" description="Ketoreductase" evidence="2">
    <location>
        <begin position="12"/>
        <end position="212"/>
    </location>
</feature>
<dbReference type="EMBL" id="JAEKFT010000001">
    <property type="protein sequence ID" value="MBT0959541.1"/>
    <property type="molecule type" value="Genomic_DNA"/>
</dbReference>
<dbReference type="RefSeq" id="WP_214359310.1">
    <property type="nucleotide sequence ID" value="NZ_JAEKFT010000001.1"/>
</dbReference>
<reference evidence="4" key="1">
    <citation type="journal article" date="2022" name="ISME J.">
        <title>Genetic and phylogenetic analysis of dissimilatory iodate-reducing bacteria identifies potential niches across the world's oceans.</title>
        <authorList>
            <person name="Reyes-Umana V."/>
            <person name="Henning Z."/>
            <person name="Lee K."/>
            <person name="Barnum T.P."/>
            <person name="Coates J.D."/>
        </authorList>
    </citation>
    <scope>NUCLEOTIDE SEQUENCE [LARGE SCALE GENOMIC DNA]</scope>
    <source>
        <strain evidence="4">IR12</strain>
    </source>
</reference>
<comment type="caution">
    <text evidence="3">The sequence shown here is derived from an EMBL/GenBank/DDBJ whole genome shotgun (WGS) entry which is preliminary data.</text>
</comment>
<dbReference type="AlphaFoldDB" id="A0A944D772"/>
<dbReference type="Pfam" id="PF13561">
    <property type="entry name" value="adh_short_C2"/>
    <property type="match status" value="1"/>
</dbReference>
<accession>A0A944D772</accession>
<dbReference type="InterPro" id="IPR002347">
    <property type="entry name" value="SDR_fam"/>
</dbReference>
<dbReference type="InterPro" id="IPR036291">
    <property type="entry name" value="NAD(P)-bd_dom_sf"/>
</dbReference>
<dbReference type="FunFam" id="3.40.50.720:FF:000084">
    <property type="entry name" value="Short-chain dehydrogenase reductase"/>
    <property type="match status" value="1"/>
</dbReference>
<comment type="similarity">
    <text evidence="1">Belongs to the short-chain dehydrogenases/reductases (SDR) family.</text>
</comment>
<name>A0A944D772_DENI1</name>
<dbReference type="PRINTS" id="PR00080">
    <property type="entry name" value="SDRFAMILY"/>
</dbReference>
<protein>
    <submittedName>
        <fullName evidence="3">SDR family oxidoreductase</fullName>
    </submittedName>
</protein>
<dbReference type="PROSITE" id="PS00061">
    <property type="entry name" value="ADH_SHORT"/>
    <property type="match status" value="1"/>
</dbReference>
<dbReference type="InterPro" id="IPR020904">
    <property type="entry name" value="Sc_DH/Rdtase_CS"/>
</dbReference>
<dbReference type="SUPFAM" id="SSF51735">
    <property type="entry name" value="NAD(P)-binding Rossmann-fold domains"/>
    <property type="match status" value="1"/>
</dbReference>
<evidence type="ECO:0000259" key="2">
    <source>
        <dbReference type="SMART" id="SM00822"/>
    </source>
</evidence>